<dbReference type="AlphaFoldDB" id="A0AAC9BHL7"/>
<name>A0AAC9BHL7_9RALS</name>
<organism evidence="1 2">
    <name type="scientific">Ralstonia insidiosa</name>
    <dbReference type="NCBI Taxonomy" id="190721"/>
    <lineage>
        <taxon>Bacteria</taxon>
        <taxon>Pseudomonadati</taxon>
        <taxon>Pseudomonadota</taxon>
        <taxon>Betaproteobacteria</taxon>
        <taxon>Burkholderiales</taxon>
        <taxon>Burkholderiaceae</taxon>
        <taxon>Ralstonia</taxon>
    </lineage>
</organism>
<protein>
    <submittedName>
        <fullName evidence="1">Uncharacterized protein</fullName>
    </submittedName>
</protein>
<dbReference type="KEGG" id="rin:ACS15_0449"/>
<gene>
    <name evidence="1" type="ORF">ACS15_0449</name>
</gene>
<evidence type="ECO:0000313" key="2">
    <source>
        <dbReference type="Proteomes" id="UP000077927"/>
    </source>
</evidence>
<reference evidence="1 2" key="1">
    <citation type="submission" date="2015-09" db="EMBL/GenBank/DDBJ databases">
        <authorList>
            <person name="Xu Y."/>
            <person name="Nagy A."/>
            <person name="Liu N.T."/>
            <person name="Nou X."/>
        </authorList>
    </citation>
    <scope>NUCLEOTIDE SEQUENCE [LARGE SCALE GENOMIC DNA]</scope>
    <source>
        <strain evidence="1 2">FC1138</strain>
    </source>
</reference>
<evidence type="ECO:0000313" key="1">
    <source>
        <dbReference type="EMBL" id="ANH74442.1"/>
    </source>
</evidence>
<sequence>MRGVFVTYFSRHGSQAIENAAIFASMLLAWDTVVAAHQR</sequence>
<dbReference type="Proteomes" id="UP000077927">
    <property type="component" value="Chromosome 1"/>
</dbReference>
<accession>A0AAC9BHL7</accession>
<proteinExistence type="predicted"/>
<dbReference type="EMBL" id="CP012605">
    <property type="protein sequence ID" value="ANH74442.1"/>
    <property type="molecule type" value="Genomic_DNA"/>
</dbReference>